<comment type="caution">
    <text evidence="3">The sequence shown here is derived from an EMBL/GenBank/DDBJ whole genome shotgun (WGS) entry which is preliminary data.</text>
</comment>
<dbReference type="GO" id="GO:0003700">
    <property type="term" value="F:DNA-binding transcription factor activity"/>
    <property type="evidence" value="ECO:0007669"/>
    <property type="project" value="InterPro"/>
</dbReference>
<accession>A0A2J8S5R2</accession>
<feature type="compositionally biased region" description="Acidic residues" evidence="1">
    <location>
        <begin position="151"/>
        <end position="167"/>
    </location>
</feature>
<feature type="region of interest" description="Disordered" evidence="1">
    <location>
        <begin position="426"/>
        <end position="447"/>
    </location>
</feature>
<dbReference type="CDD" id="cd18911">
    <property type="entry name" value="bHLHzip_MGA"/>
    <property type="match status" value="1"/>
</dbReference>
<evidence type="ECO:0000256" key="1">
    <source>
        <dbReference type="SAM" id="MobiDB-lite"/>
    </source>
</evidence>
<dbReference type="InterPro" id="IPR036638">
    <property type="entry name" value="HLH_DNA-bd_sf"/>
</dbReference>
<feature type="non-terminal residue" evidence="3">
    <location>
        <position position="1"/>
    </location>
</feature>
<protein>
    <submittedName>
        <fullName evidence="3">MGA isoform 2</fullName>
    </submittedName>
</protein>
<dbReference type="EMBL" id="NDHI03003606">
    <property type="protein sequence ID" value="PNJ16116.1"/>
    <property type="molecule type" value="Genomic_DNA"/>
</dbReference>
<feature type="compositionally biased region" description="Polar residues" evidence="1">
    <location>
        <begin position="432"/>
        <end position="447"/>
    </location>
</feature>
<dbReference type="Gene3D" id="4.10.280.10">
    <property type="entry name" value="Helix-loop-helix DNA-binding domain"/>
    <property type="match status" value="1"/>
</dbReference>
<dbReference type="PANTHER" id="PTHR46254">
    <property type="entry name" value="PROTEIN GVQW1-RELATED"/>
    <property type="match status" value="1"/>
</dbReference>
<dbReference type="InterPro" id="IPR011598">
    <property type="entry name" value="bHLH_dom"/>
</dbReference>
<dbReference type="PANTHER" id="PTHR46254:SF7">
    <property type="entry name" value="PI4-KINASE N-TERMINAL DOMAIN-CONTAINING PROTEIN"/>
    <property type="match status" value="1"/>
</dbReference>
<dbReference type="PROSITE" id="PS50888">
    <property type="entry name" value="BHLH"/>
    <property type="match status" value="1"/>
</dbReference>
<proteinExistence type="predicted"/>
<sequence>SNLQPEAKEKECGYSLEKDSIRERWRKHLKGPLTRKCVGASQECKKEADEQLIKETKTCQENSDVFQQEQGISDLLGKSGIAEDARVLKTECDSWSRISNPSAFSIVPRRAAKSSRGNGHFQGHLLLPGEQIQPKQEKKGGRSSTDFTVLDLEEDDEDDNEKTDDSIDEIVDVVSDYQSEEVDDVEKNNCVEYIEDDEEHVDIETVEEFSEEISVAHLKTTVAHTQSFKQPSCTHISADEKAAERSRKAPPIPLKLKPDYWSDKLQKEAEAFAYYRRTHTANERRRRGEMRDLFEKLKITLGLLHSSKVSKSLILTRAFSEIQGLTDQADKLIGQKNLLTRKRNILIRKVSSLSGKTEEVVLKKLEYIYAKQQALEAQKRKKKMGSDEFDMSPRISKQQEGSSTSSVDLGQMFINNRRGKPLILSRKKDQATENTSPSNTPHTSANLVMTPQGQLLTLKGPLFSGPVVTVSPDLLESDLKPQVAGSAVALPENDDLFMMPRIVNVTSLATEGGLVDMGSSKYPHEVPDGKPSDHLKDTVRNEDNSLEDKGRISSRGNRDGRVTLGPTQAEFRSVAQAGVQWRHLGSLQALPPGFTPLSCLSLRTTREAEASEWLETGSRRLQ</sequence>
<dbReference type="SMART" id="SM00353">
    <property type="entry name" value="HLH"/>
    <property type="match status" value="1"/>
</dbReference>
<dbReference type="SUPFAM" id="SSF47459">
    <property type="entry name" value="HLH, helix-loop-helix DNA-binding domain"/>
    <property type="match status" value="1"/>
</dbReference>
<feature type="domain" description="BHLH" evidence="2">
    <location>
        <begin position="274"/>
        <end position="325"/>
    </location>
</feature>
<evidence type="ECO:0000259" key="2">
    <source>
        <dbReference type="PROSITE" id="PS50888"/>
    </source>
</evidence>
<dbReference type="InterPro" id="IPR037935">
    <property type="entry name" value="MAX_gene-associated_bHLHzip"/>
</dbReference>
<dbReference type="GO" id="GO:0071339">
    <property type="term" value="C:MLL1 complex"/>
    <property type="evidence" value="ECO:0007669"/>
    <property type="project" value="InterPro"/>
</dbReference>
<reference evidence="3" key="1">
    <citation type="submission" date="2017-12" db="EMBL/GenBank/DDBJ databases">
        <title>High-resolution comparative analysis of great ape genomes.</title>
        <authorList>
            <person name="Pollen A."/>
            <person name="Hastie A."/>
            <person name="Hormozdiari F."/>
            <person name="Dougherty M."/>
            <person name="Liu R."/>
            <person name="Chaisson M."/>
            <person name="Hoppe E."/>
            <person name="Hill C."/>
            <person name="Pang A."/>
            <person name="Hillier L."/>
            <person name="Baker C."/>
            <person name="Armstrong J."/>
            <person name="Shendure J."/>
            <person name="Paten B."/>
            <person name="Wilson R."/>
            <person name="Chao H."/>
            <person name="Schneider V."/>
            <person name="Ventura M."/>
            <person name="Kronenberg Z."/>
            <person name="Murali S."/>
            <person name="Gordon D."/>
            <person name="Cantsilieris S."/>
            <person name="Munson K."/>
            <person name="Nelson B."/>
            <person name="Raja A."/>
            <person name="Underwood J."/>
            <person name="Diekhans M."/>
            <person name="Fiddes I."/>
            <person name="Haussler D."/>
            <person name="Eichler E."/>
        </authorList>
    </citation>
    <scope>NUCLEOTIDE SEQUENCE [LARGE SCALE GENOMIC DNA]</scope>
    <source>
        <strain evidence="3">Susie</strain>
    </source>
</reference>
<feature type="region of interest" description="Disordered" evidence="1">
    <location>
        <begin position="516"/>
        <end position="563"/>
    </location>
</feature>
<dbReference type="GO" id="GO:0046983">
    <property type="term" value="F:protein dimerization activity"/>
    <property type="evidence" value="ECO:0007669"/>
    <property type="project" value="InterPro"/>
</dbReference>
<feature type="compositionally biased region" description="Basic and acidic residues" evidence="1">
    <location>
        <begin position="522"/>
        <end position="561"/>
    </location>
</feature>
<gene>
    <name evidence="3" type="ORF">CR201_G0046040</name>
</gene>
<organism evidence="3">
    <name type="scientific">Pongo abelii</name>
    <name type="common">Sumatran orangutan</name>
    <name type="synonym">Pongo pygmaeus abelii</name>
    <dbReference type="NCBI Taxonomy" id="9601"/>
    <lineage>
        <taxon>Eukaryota</taxon>
        <taxon>Metazoa</taxon>
        <taxon>Chordata</taxon>
        <taxon>Craniata</taxon>
        <taxon>Vertebrata</taxon>
        <taxon>Euteleostomi</taxon>
        <taxon>Mammalia</taxon>
        <taxon>Eutheria</taxon>
        <taxon>Euarchontoglires</taxon>
        <taxon>Primates</taxon>
        <taxon>Haplorrhini</taxon>
        <taxon>Catarrhini</taxon>
        <taxon>Hominidae</taxon>
        <taxon>Pongo</taxon>
    </lineage>
</organism>
<dbReference type="FunFam" id="4.10.280.10:FF:000040">
    <property type="entry name" value="MAX gene-associated protein isoform X1"/>
    <property type="match status" value="1"/>
</dbReference>
<name>A0A2J8S5R2_PONAB</name>
<dbReference type="AlphaFoldDB" id="A0A2J8S5R2"/>
<feature type="region of interest" description="Disordered" evidence="1">
    <location>
        <begin position="381"/>
        <end position="406"/>
    </location>
</feature>
<feature type="region of interest" description="Disordered" evidence="1">
    <location>
        <begin position="111"/>
        <end position="167"/>
    </location>
</feature>
<feature type="compositionally biased region" description="Polar residues" evidence="1">
    <location>
        <begin position="395"/>
        <end position="406"/>
    </location>
</feature>
<evidence type="ECO:0000313" key="3">
    <source>
        <dbReference type="EMBL" id="PNJ16116.1"/>
    </source>
</evidence>
<dbReference type="Pfam" id="PF00010">
    <property type="entry name" value="HLH"/>
    <property type="match status" value="1"/>
</dbReference>